<dbReference type="InterPro" id="IPR001543">
    <property type="entry name" value="FliN-like_C"/>
</dbReference>
<dbReference type="EMBL" id="WUPT01000001">
    <property type="protein sequence ID" value="MXQ06766.1"/>
    <property type="molecule type" value="Genomic_DNA"/>
</dbReference>
<evidence type="ECO:0000313" key="4">
    <source>
        <dbReference type="Proteomes" id="UP000480350"/>
    </source>
</evidence>
<reference evidence="3 4" key="2">
    <citation type="submission" date="2020-03" db="EMBL/GenBank/DDBJ databases">
        <title>Kangsaoukella pontilimi gen. nov., sp. nov., a new member of the family Rhodobacteraceae isolated from a tidal mudflat.</title>
        <authorList>
            <person name="Kim I.S."/>
        </authorList>
    </citation>
    <scope>NUCLEOTIDE SEQUENCE [LARGE SCALE GENOMIC DNA]</scope>
    <source>
        <strain evidence="3 4">GH1-50</strain>
    </source>
</reference>
<keyword evidence="4" id="KW-1185">Reference proteome</keyword>
<dbReference type="InterPro" id="IPR036429">
    <property type="entry name" value="SpoA-like_sf"/>
</dbReference>
<dbReference type="SUPFAM" id="SSF101801">
    <property type="entry name" value="Surface presentation of antigens (SPOA)"/>
    <property type="match status" value="1"/>
</dbReference>
<evidence type="ECO:0000259" key="2">
    <source>
        <dbReference type="Pfam" id="PF01052"/>
    </source>
</evidence>
<dbReference type="AlphaFoldDB" id="A0A7C9IQW2"/>
<protein>
    <recommendedName>
        <fullName evidence="2">Flagellar motor switch protein FliN-like C-terminal domain-containing protein</fullName>
    </recommendedName>
</protein>
<feature type="domain" description="Flagellar motor switch protein FliN-like C-terminal" evidence="2">
    <location>
        <begin position="224"/>
        <end position="287"/>
    </location>
</feature>
<dbReference type="Proteomes" id="UP000480350">
    <property type="component" value="Unassembled WGS sequence"/>
</dbReference>
<accession>A0A7C9IQW2</accession>
<reference evidence="3 4" key="1">
    <citation type="submission" date="2019-12" db="EMBL/GenBank/DDBJ databases">
        <authorList>
            <person name="Lee S.D."/>
        </authorList>
    </citation>
    <scope>NUCLEOTIDE SEQUENCE [LARGE SCALE GENOMIC DNA]</scope>
    <source>
        <strain evidence="3 4">GH1-50</strain>
    </source>
</reference>
<dbReference type="Gene3D" id="2.30.330.10">
    <property type="entry name" value="SpoA-like"/>
    <property type="match status" value="1"/>
</dbReference>
<comment type="caution">
    <text evidence="3">The sequence shown here is derived from an EMBL/GenBank/DDBJ whole genome shotgun (WGS) entry which is preliminary data.</text>
</comment>
<organism evidence="3 4">
    <name type="scientific">Kangsaoukella pontilimi</name>
    <dbReference type="NCBI Taxonomy" id="2691042"/>
    <lineage>
        <taxon>Bacteria</taxon>
        <taxon>Pseudomonadati</taxon>
        <taxon>Pseudomonadota</taxon>
        <taxon>Alphaproteobacteria</taxon>
        <taxon>Rhodobacterales</taxon>
        <taxon>Paracoccaceae</taxon>
        <taxon>Kangsaoukella</taxon>
    </lineage>
</organism>
<feature type="region of interest" description="Disordered" evidence="1">
    <location>
        <begin position="314"/>
        <end position="392"/>
    </location>
</feature>
<evidence type="ECO:0000313" key="3">
    <source>
        <dbReference type="EMBL" id="MXQ06766.1"/>
    </source>
</evidence>
<dbReference type="Pfam" id="PF01052">
    <property type="entry name" value="FliMN_C"/>
    <property type="match status" value="1"/>
</dbReference>
<gene>
    <name evidence="3" type="ORF">GQ651_02790</name>
</gene>
<evidence type="ECO:0000256" key="1">
    <source>
        <dbReference type="SAM" id="MobiDB-lite"/>
    </source>
</evidence>
<sequence length="392" mass="40950">MADAADSNVLQRIVAPPRPRALRESAAVDAVLRVDMPRSADELLGLTVELRSVVRNMVSEEGVVAALSDSDLIFVLDCGDGELGLVVVDSGLISTLLEVQTTGRVTSAPPKDRRPTRTDGVVVSDMADRWLEDIARAQAAGGGTGNPRFTTLERESRILDIRAVGLMLDPGDYDVLRVEMAFSGGAKNGALSVCVPVSNGAGAASKSGEGGGLADELRAHYAHMRADLRVDLDQIRLPLSAVLKLKKDAVLPLATENASEVTLRQTDGRRVAKARLGQVHGQWAVRMAGFGSATAGAVGGVEAAAFRGAAASAALPEPSGGVGELPDLPELPGMSELPDLPDLPEIEGNGDMPELPDLPDLPDLPGTGDGFELPDLPDLPDLPELPELPDLD</sequence>
<proteinExistence type="predicted"/>
<name>A0A7C9IQW2_9RHOB</name>
<dbReference type="RefSeq" id="WP_160762686.1">
    <property type="nucleotide sequence ID" value="NZ_WUPT01000001.1"/>
</dbReference>